<name>A0A2R6W381_MARPO</name>
<protein>
    <submittedName>
        <fullName evidence="1">Uncharacterized protein</fullName>
    </submittedName>
</protein>
<reference evidence="2" key="1">
    <citation type="journal article" date="2017" name="Cell">
        <title>Insights into land plant evolution garnered from the Marchantia polymorpha genome.</title>
        <authorList>
            <person name="Bowman J.L."/>
            <person name="Kohchi T."/>
            <person name="Yamato K.T."/>
            <person name="Jenkins J."/>
            <person name="Shu S."/>
            <person name="Ishizaki K."/>
            <person name="Yamaoka S."/>
            <person name="Nishihama R."/>
            <person name="Nakamura Y."/>
            <person name="Berger F."/>
            <person name="Adam C."/>
            <person name="Aki S.S."/>
            <person name="Althoff F."/>
            <person name="Araki T."/>
            <person name="Arteaga-Vazquez M.A."/>
            <person name="Balasubrmanian S."/>
            <person name="Barry K."/>
            <person name="Bauer D."/>
            <person name="Boehm C.R."/>
            <person name="Briginshaw L."/>
            <person name="Caballero-Perez J."/>
            <person name="Catarino B."/>
            <person name="Chen F."/>
            <person name="Chiyoda S."/>
            <person name="Chovatia M."/>
            <person name="Davies K.M."/>
            <person name="Delmans M."/>
            <person name="Demura T."/>
            <person name="Dierschke T."/>
            <person name="Dolan L."/>
            <person name="Dorantes-Acosta A.E."/>
            <person name="Eklund D.M."/>
            <person name="Florent S.N."/>
            <person name="Flores-Sandoval E."/>
            <person name="Fujiyama A."/>
            <person name="Fukuzawa H."/>
            <person name="Galik B."/>
            <person name="Grimanelli D."/>
            <person name="Grimwood J."/>
            <person name="Grossniklaus U."/>
            <person name="Hamada T."/>
            <person name="Haseloff J."/>
            <person name="Hetherington A.J."/>
            <person name="Higo A."/>
            <person name="Hirakawa Y."/>
            <person name="Hundley H.N."/>
            <person name="Ikeda Y."/>
            <person name="Inoue K."/>
            <person name="Inoue S.I."/>
            <person name="Ishida S."/>
            <person name="Jia Q."/>
            <person name="Kakita M."/>
            <person name="Kanazawa T."/>
            <person name="Kawai Y."/>
            <person name="Kawashima T."/>
            <person name="Kennedy M."/>
            <person name="Kinose K."/>
            <person name="Kinoshita T."/>
            <person name="Kohara Y."/>
            <person name="Koide E."/>
            <person name="Komatsu K."/>
            <person name="Kopischke S."/>
            <person name="Kubo M."/>
            <person name="Kyozuka J."/>
            <person name="Lagercrantz U."/>
            <person name="Lin S.S."/>
            <person name="Lindquist E."/>
            <person name="Lipzen A.M."/>
            <person name="Lu C.W."/>
            <person name="De Luna E."/>
            <person name="Martienssen R.A."/>
            <person name="Minamino N."/>
            <person name="Mizutani M."/>
            <person name="Mizutani M."/>
            <person name="Mochizuki N."/>
            <person name="Monte I."/>
            <person name="Mosher R."/>
            <person name="Nagasaki H."/>
            <person name="Nakagami H."/>
            <person name="Naramoto S."/>
            <person name="Nishitani K."/>
            <person name="Ohtani M."/>
            <person name="Okamoto T."/>
            <person name="Okumura M."/>
            <person name="Phillips J."/>
            <person name="Pollak B."/>
            <person name="Reinders A."/>
            <person name="Rovekamp M."/>
            <person name="Sano R."/>
            <person name="Sawa S."/>
            <person name="Schmid M.W."/>
            <person name="Shirakawa M."/>
            <person name="Solano R."/>
            <person name="Spunde A."/>
            <person name="Suetsugu N."/>
            <person name="Sugano S."/>
            <person name="Sugiyama A."/>
            <person name="Sun R."/>
            <person name="Suzuki Y."/>
            <person name="Takenaka M."/>
            <person name="Takezawa D."/>
            <person name="Tomogane H."/>
            <person name="Tsuzuki M."/>
            <person name="Ueda T."/>
            <person name="Umeda M."/>
            <person name="Ward J.M."/>
            <person name="Watanabe Y."/>
            <person name="Yazaki K."/>
            <person name="Yokoyama R."/>
            <person name="Yoshitake Y."/>
            <person name="Yotsui I."/>
            <person name="Zachgo S."/>
            <person name="Schmutz J."/>
        </authorList>
    </citation>
    <scope>NUCLEOTIDE SEQUENCE [LARGE SCALE GENOMIC DNA]</scope>
    <source>
        <strain evidence="2">Tak-1</strain>
    </source>
</reference>
<organism evidence="1 2">
    <name type="scientific">Marchantia polymorpha</name>
    <name type="common">Common liverwort</name>
    <name type="synonym">Marchantia aquatica</name>
    <dbReference type="NCBI Taxonomy" id="3197"/>
    <lineage>
        <taxon>Eukaryota</taxon>
        <taxon>Viridiplantae</taxon>
        <taxon>Streptophyta</taxon>
        <taxon>Embryophyta</taxon>
        <taxon>Marchantiophyta</taxon>
        <taxon>Marchantiopsida</taxon>
        <taxon>Marchantiidae</taxon>
        <taxon>Marchantiales</taxon>
        <taxon>Marchantiaceae</taxon>
        <taxon>Marchantia</taxon>
    </lineage>
</organism>
<dbReference type="AlphaFoldDB" id="A0A2R6W381"/>
<dbReference type="Proteomes" id="UP000244005">
    <property type="component" value="Unassembled WGS sequence"/>
</dbReference>
<accession>A0A2R6W381</accession>
<sequence length="91" mass="10734">MERCSANHELLQLKLQRKFQGSEHSLKRRSFWHWLPNHQSPGDVATFKRVRHFDTYAACRCDKIQLKLAARSYLDLNRSSPLIGVEQRAQK</sequence>
<gene>
    <name evidence="1" type="ORF">MARPO_0168s0017</name>
</gene>
<dbReference type="EMBL" id="KZ772838">
    <property type="protein sequence ID" value="PTQ28293.1"/>
    <property type="molecule type" value="Genomic_DNA"/>
</dbReference>
<dbReference type="Gramene" id="Mp2g25160.1">
    <property type="protein sequence ID" value="Mp2g25160.1.cds"/>
    <property type="gene ID" value="Mp2g25160"/>
</dbReference>
<evidence type="ECO:0000313" key="1">
    <source>
        <dbReference type="EMBL" id="PTQ28293.1"/>
    </source>
</evidence>
<keyword evidence="2" id="KW-1185">Reference proteome</keyword>
<evidence type="ECO:0000313" key="2">
    <source>
        <dbReference type="Proteomes" id="UP000244005"/>
    </source>
</evidence>
<proteinExistence type="predicted"/>